<evidence type="ECO:0000256" key="1">
    <source>
        <dbReference type="SAM" id="MobiDB-lite"/>
    </source>
</evidence>
<name>A0AAV2FT19_9ROSI</name>
<organism evidence="2 3">
    <name type="scientific">Linum trigynum</name>
    <dbReference type="NCBI Taxonomy" id="586398"/>
    <lineage>
        <taxon>Eukaryota</taxon>
        <taxon>Viridiplantae</taxon>
        <taxon>Streptophyta</taxon>
        <taxon>Embryophyta</taxon>
        <taxon>Tracheophyta</taxon>
        <taxon>Spermatophyta</taxon>
        <taxon>Magnoliopsida</taxon>
        <taxon>eudicotyledons</taxon>
        <taxon>Gunneridae</taxon>
        <taxon>Pentapetalae</taxon>
        <taxon>rosids</taxon>
        <taxon>fabids</taxon>
        <taxon>Malpighiales</taxon>
        <taxon>Linaceae</taxon>
        <taxon>Linum</taxon>
    </lineage>
</organism>
<feature type="region of interest" description="Disordered" evidence="1">
    <location>
        <begin position="1"/>
        <end position="110"/>
    </location>
</feature>
<feature type="compositionally biased region" description="Polar residues" evidence="1">
    <location>
        <begin position="1"/>
        <end position="12"/>
    </location>
</feature>
<dbReference type="EMBL" id="OZ034820">
    <property type="protein sequence ID" value="CAL1401079.1"/>
    <property type="molecule type" value="Genomic_DNA"/>
</dbReference>
<evidence type="ECO:0000313" key="3">
    <source>
        <dbReference type="Proteomes" id="UP001497516"/>
    </source>
</evidence>
<accession>A0AAV2FT19</accession>
<proteinExistence type="predicted"/>
<dbReference type="AlphaFoldDB" id="A0AAV2FT19"/>
<sequence length="228" mass="24622">MGARNHTQTSVKMEQPAPSKEAMESVALGGPVAYQGRGSEKMPMSRGSPRGFALNRPPKVRLGNGQSRQLGKKLQESPCAGEAARPQSLTSARLHSAPLPSGDPPAMIQEDSRRRRLILEKDSDDHMVDAIPTAAHATSLQSMQEGSSADQVDYSIPKVAGVEKSVKQRARRAKYKPLQKQGEDAAFRAGVEEVEGLVNSQPMPSRGNRKLHKAKARVANKAHVAMAF</sequence>
<reference evidence="2 3" key="1">
    <citation type="submission" date="2024-04" db="EMBL/GenBank/DDBJ databases">
        <authorList>
            <person name="Fracassetti M."/>
        </authorList>
    </citation>
    <scope>NUCLEOTIDE SEQUENCE [LARGE SCALE GENOMIC DNA]</scope>
</reference>
<keyword evidence="3" id="KW-1185">Reference proteome</keyword>
<dbReference type="Proteomes" id="UP001497516">
    <property type="component" value="Chromosome 7"/>
</dbReference>
<protein>
    <submittedName>
        <fullName evidence="2">Uncharacterized protein</fullName>
    </submittedName>
</protein>
<evidence type="ECO:0000313" key="2">
    <source>
        <dbReference type="EMBL" id="CAL1401079.1"/>
    </source>
</evidence>
<gene>
    <name evidence="2" type="ORF">LTRI10_LOCUS41159</name>
</gene>